<dbReference type="EMBL" id="JACIDU010000018">
    <property type="protein sequence ID" value="MBB4105228.1"/>
    <property type="molecule type" value="Genomic_DNA"/>
</dbReference>
<dbReference type="InterPro" id="IPR018389">
    <property type="entry name" value="DctP_fam"/>
</dbReference>
<dbReference type="InterPro" id="IPR004682">
    <property type="entry name" value="TRAP_DctP"/>
</dbReference>
<proteinExistence type="inferred from homology"/>
<dbReference type="AlphaFoldDB" id="A0A7W6K4S8"/>
<reference evidence="6 7" key="1">
    <citation type="submission" date="2020-08" db="EMBL/GenBank/DDBJ databases">
        <title>Genomic Encyclopedia of Type Strains, Phase IV (KMG-IV): sequencing the most valuable type-strain genomes for metagenomic binning, comparative biology and taxonomic classification.</title>
        <authorList>
            <person name="Goeker M."/>
        </authorList>
    </citation>
    <scope>NUCLEOTIDE SEQUENCE [LARGE SCALE GENOMIC DNA]</scope>
    <source>
        <strain evidence="6 7">DSM 26385</strain>
    </source>
</reference>
<sequence>MTRPLFRAILTVAGVAMLWASQAEARNLKVGHFGSPSTPFNDGIEFFVKKIEDVSGGEITATNFPSGQLGNEAQQIGALQGGLQEILITSSTNLIKYNPRFQLIDIPFAFADDAATDRVLLGSVGQTMLDGLAGSNMVGLTFIDNGFRDLTNSKHPITKLGDFKGLSFRVIGAPVFIDTFKALGANPVPMPFPEVYTALETHTVDGQDNPLLTARDQNFYEVQKYLTHSKHAYSALVFLISEPFWKSLNDKERQQIKEAADAAALENRKFMRAAVEQARTFLATEGKMDVVEFAPEALVDIHAAVEPVVKGMVTDALRPLYEEMQAAAKAN</sequence>
<evidence type="ECO:0000256" key="4">
    <source>
        <dbReference type="ARBA" id="ARBA00022729"/>
    </source>
</evidence>
<dbReference type="NCBIfam" id="TIGR00787">
    <property type="entry name" value="dctP"/>
    <property type="match status" value="1"/>
</dbReference>
<feature type="signal peptide" evidence="5">
    <location>
        <begin position="1"/>
        <end position="25"/>
    </location>
</feature>
<evidence type="ECO:0000256" key="1">
    <source>
        <dbReference type="ARBA" id="ARBA00004196"/>
    </source>
</evidence>
<protein>
    <submittedName>
        <fullName evidence="6">Tripartite ATP-independent transporter DctP family solute receptor</fullName>
    </submittedName>
</protein>
<comment type="similarity">
    <text evidence="2">Belongs to the bacterial solute-binding protein 7 family.</text>
</comment>
<evidence type="ECO:0000256" key="2">
    <source>
        <dbReference type="ARBA" id="ARBA00009023"/>
    </source>
</evidence>
<dbReference type="PIRSF" id="PIRSF006470">
    <property type="entry name" value="DctB"/>
    <property type="match status" value="1"/>
</dbReference>
<keyword evidence="3" id="KW-0813">Transport</keyword>
<dbReference type="PANTHER" id="PTHR33376:SF4">
    <property type="entry name" value="SIALIC ACID-BINDING PERIPLASMIC PROTEIN SIAP"/>
    <property type="match status" value="1"/>
</dbReference>
<comment type="caution">
    <text evidence="6">The sequence shown here is derived from an EMBL/GenBank/DDBJ whole genome shotgun (WGS) entry which is preliminary data.</text>
</comment>
<evidence type="ECO:0000256" key="3">
    <source>
        <dbReference type="ARBA" id="ARBA00022448"/>
    </source>
</evidence>
<organism evidence="6 7">
    <name type="scientific">Allorhizobium borbori</name>
    <dbReference type="NCBI Taxonomy" id="485907"/>
    <lineage>
        <taxon>Bacteria</taxon>
        <taxon>Pseudomonadati</taxon>
        <taxon>Pseudomonadota</taxon>
        <taxon>Alphaproteobacteria</taxon>
        <taxon>Hyphomicrobiales</taxon>
        <taxon>Rhizobiaceae</taxon>
        <taxon>Rhizobium/Agrobacterium group</taxon>
        <taxon>Allorhizobium</taxon>
    </lineage>
</organism>
<feature type="chain" id="PRO_5030853305" evidence="5">
    <location>
        <begin position="26"/>
        <end position="331"/>
    </location>
</feature>
<evidence type="ECO:0000313" key="6">
    <source>
        <dbReference type="EMBL" id="MBB4105228.1"/>
    </source>
</evidence>
<keyword evidence="6" id="KW-0675">Receptor</keyword>
<evidence type="ECO:0000313" key="7">
    <source>
        <dbReference type="Proteomes" id="UP000584824"/>
    </source>
</evidence>
<dbReference type="Proteomes" id="UP000584824">
    <property type="component" value="Unassembled WGS sequence"/>
</dbReference>
<dbReference type="GO" id="GO:0030288">
    <property type="term" value="C:outer membrane-bounded periplasmic space"/>
    <property type="evidence" value="ECO:0007669"/>
    <property type="project" value="InterPro"/>
</dbReference>
<dbReference type="NCBIfam" id="NF037995">
    <property type="entry name" value="TRAP_S1"/>
    <property type="match status" value="1"/>
</dbReference>
<gene>
    <name evidence="6" type="ORF">GGQ66_003815</name>
</gene>
<accession>A0A7W6K4S8</accession>
<dbReference type="RefSeq" id="WP_183794524.1">
    <property type="nucleotide sequence ID" value="NZ_JACIDU010000018.1"/>
</dbReference>
<evidence type="ECO:0000256" key="5">
    <source>
        <dbReference type="SAM" id="SignalP"/>
    </source>
</evidence>
<keyword evidence="7" id="KW-1185">Reference proteome</keyword>
<name>A0A7W6K4S8_9HYPH</name>
<keyword evidence="4 5" id="KW-0732">Signal</keyword>
<dbReference type="PANTHER" id="PTHR33376">
    <property type="match status" value="1"/>
</dbReference>
<dbReference type="InterPro" id="IPR038404">
    <property type="entry name" value="TRAP_DctP_sf"/>
</dbReference>
<dbReference type="Gene3D" id="3.40.190.170">
    <property type="entry name" value="Bacterial extracellular solute-binding protein, family 7"/>
    <property type="match status" value="1"/>
</dbReference>
<comment type="subcellular location">
    <subcellularLocation>
        <location evidence="1">Cell envelope</location>
    </subcellularLocation>
</comment>
<dbReference type="GO" id="GO:0055085">
    <property type="term" value="P:transmembrane transport"/>
    <property type="evidence" value="ECO:0007669"/>
    <property type="project" value="InterPro"/>
</dbReference>
<dbReference type="Pfam" id="PF03480">
    <property type="entry name" value="DctP"/>
    <property type="match status" value="1"/>
</dbReference>